<accession>A0A0N4VR49</accession>
<sequence>MNGWKAEEEEEEKKEKERKMEKVWNQEKRQ</sequence>
<dbReference type="EMBL" id="UXUI01015706">
    <property type="protein sequence ID" value="VDD97894.1"/>
    <property type="molecule type" value="Genomic_DNA"/>
</dbReference>
<evidence type="ECO:0000256" key="1">
    <source>
        <dbReference type="SAM" id="MobiDB-lite"/>
    </source>
</evidence>
<keyword evidence="3" id="KW-1185">Reference proteome</keyword>
<proteinExistence type="predicted"/>
<reference evidence="4" key="1">
    <citation type="submission" date="2017-02" db="UniProtKB">
        <authorList>
            <consortium name="WormBaseParasite"/>
        </authorList>
    </citation>
    <scope>IDENTIFICATION</scope>
</reference>
<name>A0A0N4VR49_ENTVE</name>
<protein>
    <submittedName>
        <fullName evidence="2 4">Uncharacterized protein</fullName>
    </submittedName>
</protein>
<dbReference type="AlphaFoldDB" id="A0A0N4VR49"/>
<dbReference type="Proteomes" id="UP000274131">
    <property type="component" value="Unassembled WGS sequence"/>
</dbReference>
<feature type="region of interest" description="Disordered" evidence="1">
    <location>
        <begin position="1"/>
        <end position="30"/>
    </location>
</feature>
<gene>
    <name evidence="2" type="ORF">EVEC_LOCUS12645</name>
</gene>
<evidence type="ECO:0000313" key="4">
    <source>
        <dbReference type="WBParaSite" id="EVEC_0001351101-mRNA-1"/>
    </source>
</evidence>
<organism evidence="4">
    <name type="scientific">Enterobius vermicularis</name>
    <name type="common">Human pinworm</name>
    <dbReference type="NCBI Taxonomy" id="51028"/>
    <lineage>
        <taxon>Eukaryota</taxon>
        <taxon>Metazoa</taxon>
        <taxon>Ecdysozoa</taxon>
        <taxon>Nematoda</taxon>
        <taxon>Chromadorea</taxon>
        <taxon>Rhabditida</taxon>
        <taxon>Spirurina</taxon>
        <taxon>Oxyuridomorpha</taxon>
        <taxon>Oxyuroidea</taxon>
        <taxon>Oxyuridae</taxon>
        <taxon>Enterobius</taxon>
    </lineage>
</organism>
<evidence type="ECO:0000313" key="2">
    <source>
        <dbReference type="EMBL" id="VDD97894.1"/>
    </source>
</evidence>
<reference evidence="2 3" key="2">
    <citation type="submission" date="2018-10" db="EMBL/GenBank/DDBJ databases">
        <authorList>
            <consortium name="Pathogen Informatics"/>
        </authorList>
    </citation>
    <scope>NUCLEOTIDE SEQUENCE [LARGE SCALE GENOMIC DNA]</scope>
</reference>
<dbReference type="WBParaSite" id="EVEC_0001351101-mRNA-1">
    <property type="protein sequence ID" value="EVEC_0001351101-mRNA-1"/>
    <property type="gene ID" value="EVEC_0001351101"/>
</dbReference>
<evidence type="ECO:0000313" key="3">
    <source>
        <dbReference type="Proteomes" id="UP000274131"/>
    </source>
</evidence>
<feature type="compositionally biased region" description="Basic and acidic residues" evidence="1">
    <location>
        <begin position="13"/>
        <end position="30"/>
    </location>
</feature>